<dbReference type="Gene3D" id="2.30.30.40">
    <property type="entry name" value="SH3 Domains"/>
    <property type="match status" value="1"/>
</dbReference>
<dbReference type="InterPro" id="IPR003646">
    <property type="entry name" value="SH3-like_bac-type"/>
</dbReference>
<reference evidence="3" key="1">
    <citation type="journal article" date="2021" name="Proc. Natl. Acad. Sci. U.S.A.">
        <title>A Catalog of Tens of Thousands of Viruses from Human Metagenomes Reveals Hidden Associations with Chronic Diseases.</title>
        <authorList>
            <person name="Tisza M.J."/>
            <person name="Buck C.B."/>
        </authorList>
    </citation>
    <scope>NUCLEOTIDE SEQUENCE</scope>
    <source>
        <strain evidence="3">CtwwN25</strain>
    </source>
</reference>
<evidence type="ECO:0000259" key="2">
    <source>
        <dbReference type="Pfam" id="PF08239"/>
    </source>
</evidence>
<evidence type="ECO:0000313" key="3">
    <source>
        <dbReference type="EMBL" id="DAE08524.1"/>
    </source>
</evidence>
<organism evidence="3">
    <name type="scientific">Myoviridae sp. ctwwN25</name>
    <dbReference type="NCBI Taxonomy" id="2825209"/>
    <lineage>
        <taxon>Viruses</taxon>
        <taxon>Duplodnaviria</taxon>
        <taxon>Heunggongvirae</taxon>
        <taxon>Uroviricota</taxon>
        <taxon>Caudoviricetes</taxon>
    </lineage>
</organism>
<dbReference type="Pfam" id="PF08239">
    <property type="entry name" value="SH3_3"/>
    <property type="match status" value="1"/>
</dbReference>
<comment type="similarity">
    <text evidence="1">Belongs to the N-acetylmuramoyl-L-alanine amidase 2 family.</text>
</comment>
<sequence length="568" mass="62590">MAAGDRWEVTANSGLKVRKGPGTNYASIKVLTKGTRITESEGSTSDWIKFGMGYCSKQYLKLYAPAPTYVTAKPSAPTVSKDTVVNSGSDYNDDISSGYQPDTIYSGAIGSDGTAEESDYTRISTVTGVFGLPYQFLPNTDARISNWNASSGVGKEYADKIVGKIPLLFIAPGRPDFMTRYSDSEKKSIAGQLISDLGIGRNQQGNLEDLLSTNGRYYTFRYDINAYYSYVNPMCRIAARYLEIQNFKLDNKNLDCVDWREYVLNRGSLVGNAQDYTNIPFYLDTETSVSESFDSQTTESSLASTVNGISDLGRELNFLTGYSGSLMNSDWLAEHADVATNIENVNNMINDVLGKGNFLSNLTKHLSTVASGGRLIFPKIWSDSSMSKTYNVKVKLVSPDANKLSIFLNVLVPLFHLIGLVAPQSIASNPNGYTSPFIVRAMYKSFFNVDMGIITSMSIDKGGNCGWTVDGLPTSIEVDMTIKDLYDMAFTITPTTSTNFKYDTLDNTAQLDYIANLCGINMYKPEIGRQLSMWIVNNGINRVLDVPRNIWSSLNTKISGSVQSFFRT</sequence>
<proteinExistence type="inferred from homology"/>
<dbReference type="EMBL" id="BK015472">
    <property type="protein sequence ID" value="DAE08524.1"/>
    <property type="molecule type" value="Genomic_DNA"/>
</dbReference>
<protein>
    <submittedName>
        <fullName evidence="3">SH3 domain protein</fullName>
    </submittedName>
</protein>
<name>A0A8S5PQM2_9CAUD</name>
<feature type="domain" description="SH3b" evidence="2">
    <location>
        <begin position="13"/>
        <end position="61"/>
    </location>
</feature>
<accession>A0A8S5PQM2</accession>
<evidence type="ECO:0000256" key="1">
    <source>
        <dbReference type="ARBA" id="ARBA00007553"/>
    </source>
</evidence>